<dbReference type="EMBL" id="AP022588">
    <property type="protein sequence ID" value="BBY31520.1"/>
    <property type="molecule type" value="Genomic_DNA"/>
</dbReference>
<organism evidence="2 3">
    <name type="scientific">Mycolicibacterium sediminis</name>
    <dbReference type="NCBI Taxonomy" id="1286180"/>
    <lineage>
        <taxon>Bacteria</taxon>
        <taxon>Bacillati</taxon>
        <taxon>Actinomycetota</taxon>
        <taxon>Actinomycetes</taxon>
        <taxon>Mycobacteriales</taxon>
        <taxon>Mycobacteriaceae</taxon>
        <taxon>Mycolicibacterium</taxon>
    </lineage>
</organism>
<evidence type="ECO:0000256" key="1">
    <source>
        <dbReference type="SAM" id="MobiDB-lite"/>
    </source>
</evidence>
<reference evidence="2 3" key="1">
    <citation type="journal article" date="2019" name="Emerg. Microbes Infect.">
        <title>Comprehensive subspecies identification of 175 nontuberculous mycobacteria species based on 7547 genomic profiles.</title>
        <authorList>
            <person name="Matsumoto Y."/>
            <person name="Kinjo T."/>
            <person name="Motooka D."/>
            <person name="Nabeya D."/>
            <person name="Jung N."/>
            <person name="Uechi K."/>
            <person name="Horii T."/>
            <person name="Iida T."/>
            <person name="Fujita J."/>
            <person name="Nakamura S."/>
        </authorList>
    </citation>
    <scope>NUCLEOTIDE SEQUENCE [LARGE SCALE GENOMIC DNA]</scope>
    <source>
        <strain evidence="2 3">JCM 17899</strain>
    </source>
</reference>
<feature type="region of interest" description="Disordered" evidence="1">
    <location>
        <begin position="1"/>
        <end position="20"/>
    </location>
</feature>
<accession>A0A7I7R0B8</accession>
<proteinExistence type="predicted"/>
<evidence type="ECO:0000313" key="2">
    <source>
        <dbReference type="EMBL" id="BBY31520.1"/>
    </source>
</evidence>
<protein>
    <submittedName>
        <fullName evidence="2">Uncharacterized protein</fullName>
    </submittedName>
</protein>
<name>A0A7I7R0B8_9MYCO</name>
<dbReference type="KEGG" id="msei:MSEDJ_56160"/>
<gene>
    <name evidence="2" type="ORF">MSEDJ_56160</name>
</gene>
<evidence type="ECO:0000313" key="3">
    <source>
        <dbReference type="Proteomes" id="UP000467193"/>
    </source>
</evidence>
<sequence length="60" mass="6405">MAAGHTPAGGKLAQRAKPANDAATILTHVRDVARRKHVLMRVGRAGRMCVVDKDYLPGQA</sequence>
<keyword evidence="3" id="KW-1185">Reference proteome</keyword>
<dbReference type="Proteomes" id="UP000467193">
    <property type="component" value="Chromosome"/>
</dbReference>
<dbReference type="AlphaFoldDB" id="A0A7I7R0B8"/>